<organism evidence="2 3">
    <name type="scientific">Actinomadura vinacea</name>
    <dbReference type="NCBI Taxonomy" id="115336"/>
    <lineage>
        <taxon>Bacteria</taxon>
        <taxon>Bacillati</taxon>
        <taxon>Actinomycetota</taxon>
        <taxon>Actinomycetes</taxon>
        <taxon>Streptosporangiales</taxon>
        <taxon>Thermomonosporaceae</taxon>
        <taxon>Actinomadura</taxon>
    </lineage>
</organism>
<name>A0ABN3JJ56_9ACTN</name>
<evidence type="ECO:0000313" key="3">
    <source>
        <dbReference type="Proteomes" id="UP001501231"/>
    </source>
</evidence>
<accession>A0ABN3JJ56</accession>
<proteinExistence type="predicted"/>
<keyword evidence="3" id="KW-1185">Reference proteome</keyword>
<dbReference type="RefSeq" id="WP_344592351.1">
    <property type="nucleotide sequence ID" value="NZ_BAAARW010000020.1"/>
</dbReference>
<comment type="caution">
    <text evidence="2">The sequence shown here is derived from an EMBL/GenBank/DDBJ whole genome shotgun (WGS) entry which is preliminary data.</text>
</comment>
<evidence type="ECO:0000313" key="2">
    <source>
        <dbReference type="EMBL" id="GAA2431993.1"/>
    </source>
</evidence>
<protein>
    <submittedName>
        <fullName evidence="2">Uncharacterized protein</fullName>
    </submittedName>
</protein>
<feature type="region of interest" description="Disordered" evidence="1">
    <location>
        <begin position="126"/>
        <end position="161"/>
    </location>
</feature>
<reference evidence="2 3" key="1">
    <citation type="journal article" date="2019" name="Int. J. Syst. Evol. Microbiol.">
        <title>The Global Catalogue of Microorganisms (GCM) 10K type strain sequencing project: providing services to taxonomists for standard genome sequencing and annotation.</title>
        <authorList>
            <consortium name="The Broad Institute Genomics Platform"/>
            <consortium name="The Broad Institute Genome Sequencing Center for Infectious Disease"/>
            <person name="Wu L."/>
            <person name="Ma J."/>
        </authorList>
    </citation>
    <scope>NUCLEOTIDE SEQUENCE [LARGE SCALE GENOMIC DNA]</scope>
    <source>
        <strain evidence="2 3">JCM 3325</strain>
    </source>
</reference>
<gene>
    <name evidence="2" type="ORF">GCM10010191_52370</name>
</gene>
<evidence type="ECO:0000256" key="1">
    <source>
        <dbReference type="SAM" id="MobiDB-lite"/>
    </source>
</evidence>
<dbReference type="Proteomes" id="UP001501231">
    <property type="component" value="Unassembled WGS sequence"/>
</dbReference>
<sequence>MCGACGTAATWTERIAPLDGGGAVRRARALAALLAAGPPRLRRVKASPWPGGGWRLHAPDGWHFARSLDDAVALLTRRYGPLVTVDPGDPSTMARLPDALPGHALVVWAVAVRHADLTATVETAGPTLEIGPSGVHTTEPDGPHAPCSETLGPGTLRSGTGARSLTRHLEIACG</sequence>
<dbReference type="EMBL" id="BAAARW010000020">
    <property type="protein sequence ID" value="GAA2431993.1"/>
    <property type="molecule type" value="Genomic_DNA"/>
</dbReference>